<sequence>VRTQQPLPPLLQKSLAHPWCSCPRPRSHRPLLLPLRTVWAETHHSLCAGIPV</sequence>
<organism evidence="1">
    <name type="scientific">Nothobranchius kadleci</name>
    <name type="common">African annual killifish</name>
    <dbReference type="NCBI Taxonomy" id="1051664"/>
    <lineage>
        <taxon>Eukaryota</taxon>
        <taxon>Metazoa</taxon>
        <taxon>Chordata</taxon>
        <taxon>Craniata</taxon>
        <taxon>Vertebrata</taxon>
        <taxon>Euteleostomi</taxon>
        <taxon>Actinopterygii</taxon>
        <taxon>Neopterygii</taxon>
        <taxon>Teleostei</taxon>
        <taxon>Neoteleostei</taxon>
        <taxon>Acanthomorphata</taxon>
        <taxon>Ovalentaria</taxon>
        <taxon>Atherinomorphae</taxon>
        <taxon>Cyprinodontiformes</taxon>
        <taxon>Nothobranchiidae</taxon>
        <taxon>Nothobranchius</taxon>
    </lineage>
</organism>
<proteinExistence type="predicted"/>
<feature type="non-terminal residue" evidence="1">
    <location>
        <position position="1"/>
    </location>
</feature>
<reference evidence="1" key="1">
    <citation type="submission" date="2016-05" db="EMBL/GenBank/DDBJ databases">
        <authorList>
            <person name="Lavstsen T."/>
            <person name="Jespersen J.S."/>
        </authorList>
    </citation>
    <scope>NUCLEOTIDE SEQUENCE</scope>
    <source>
        <tissue evidence="1">Brain</tissue>
    </source>
</reference>
<reference evidence="1" key="2">
    <citation type="submission" date="2016-06" db="EMBL/GenBank/DDBJ databases">
        <title>The genome of a short-lived fish provides insights into sex chromosome evolution and the genetic control of aging.</title>
        <authorList>
            <person name="Reichwald K."/>
            <person name="Felder M."/>
            <person name="Petzold A."/>
            <person name="Koch P."/>
            <person name="Groth M."/>
            <person name="Platzer M."/>
        </authorList>
    </citation>
    <scope>NUCLEOTIDE SEQUENCE</scope>
    <source>
        <tissue evidence="1">Brain</tissue>
    </source>
</reference>
<name>A0A1A8E637_NOTKA</name>
<dbReference type="AlphaFoldDB" id="A0A1A8E637"/>
<gene>
    <name evidence="1" type="primary">ZNF503</name>
</gene>
<protein>
    <submittedName>
        <fullName evidence="1">Zinc finger protein 503</fullName>
    </submittedName>
</protein>
<feature type="non-terminal residue" evidence="1">
    <location>
        <position position="52"/>
    </location>
</feature>
<accession>A0A1A8E637</accession>
<evidence type="ECO:0000313" key="1">
    <source>
        <dbReference type="EMBL" id="SBQ41637.1"/>
    </source>
</evidence>
<dbReference type="EMBL" id="HAEA01013157">
    <property type="protein sequence ID" value="SBQ41637.1"/>
    <property type="molecule type" value="Transcribed_RNA"/>
</dbReference>